<keyword evidence="3" id="KW-1185">Reference proteome</keyword>
<name>A0ABR3NS43_9TELE</name>
<dbReference type="PANTHER" id="PTHR11505">
    <property type="entry name" value="L1 TRANSPOSABLE ELEMENT-RELATED"/>
    <property type="match status" value="1"/>
</dbReference>
<evidence type="ECO:0000256" key="1">
    <source>
        <dbReference type="SAM" id="MobiDB-lite"/>
    </source>
</evidence>
<gene>
    <name evidence="2" type="ORF">QQF64_026161</name>
</gene>
<accession>A0ABR3NS43</accession>
<dbReference type="EMBL" id="JAYMGO010000003">
    <property type="protein sequence ID" value="KAL1279488.1"/>
    <property type="molecule type" value="Genomic_DNA"/>
</dbReference>
<protein>
    <recommendedName>
        <fullName evidence="4">LINE-1 type transposase domain-containing protein 1</fullName>
    </recommendedName>
</protein>
<feature type="region of interest" description="Disordered" evidence="1">
    <location>
        <begin position="1"/>
        <end position="20"/>
    </location>
</feature>
<organism evidence="2 3">
    <name type="scientific">Cirrhinus molitorella</name>
    <name type="common">mud carp</name>
    <dbReference type="NCBI Taxonomy" id="172907"/>
    <lineage>
        <taxon>Eukaryota</taxon>
        <taxon>Metazoa</taxon>
        <taxon>Chordata</taxon>
        <taxon>Craniata</taxon>
        <taxon>Vertebrata</taxon>
        <taxon>Euteleostomi</taxon>
        <taxon>Actinopterygii</taxon>
        <taxon>Neopterygii</taxon>
        <taxon>Teleostei</taxon>
        <taxon>Ostariophysi</taxon>
        <taxon>Cypriniformes</taxon>
        <taxon>Cyprinidae</taxon>
        <taxon>Labeoninae</taxon>
        <taxon>Labeonini</taxon>
        <taxon>Cirrhinus</taxon>
    </lineage>
</organism>
<proteinExistence type="predicted"/>
<reference evidence="2 3" key="1">
    <citation type="submission" date="2023-09" db="EMBL/GenBank/DDBJ databases">
        <authorList>
            <person name="Wang M."/>
        </authorList>
    </citation>
    <scope>NUCLEOTIDE SEQUENCE [LARGE SCALE GENOMIC DNA]</scope>
    <source>
        <strain evidence="2">GT-2023</strain>
        <tissue evidence="2">Liver</tissue>
    </source>
</reference>
<dbReference type="Proteomes" id="UP001558613">
    <property type="component" value="Unassembled WGS sequence"/>
</dbReference>
<evidence type="ECO:0008006" key="4">
    <source>
        <dbReference type="Google" id="ProtNLM"/>
    </source>
</evidence>
<sequence length="275" mass="31546">MAFKWDLPHSPSKKRPKDNEHLHDTIADMLEKQLSAIKSSMSAIVCEEISMISTRLDSLEKDVKAFGDRFDYMQTVRDIKKDSVASMSSLVELQEKLWLYEDKSRQNNLRLVGLPEGAEGGNAIQFLQTQIPKRLPGLQGKVIEIECAHRLYANEDSTRKKTRTVIFKLLRYNDQQAILKEARNSPSMSYEGAKLRFFPDFSKATTQKRKAMSERRKRRQQLGIESFLLYPAVVKVINGHKQILFKTPEDLKKFVSSLDADTRMESNSATQITSD</sequence>
<evidence type="ECO:0000313" key="2">
    <source>
        <dbReference type="EMBL" id="KAL1279488.1"/>
    </source>
</evidence>
<evidence type="ECO:0000313" key="3">
    <source>
        <dbReference type="Proteomes" id="UP001558613"/>
    </source>
</evidence>
<comment type="caution">
    <text evidence="2">The sequence shown here is derived from an EMBL/GenBank/DDBJ whole genome shotgun (WGS) entry which is preliminary data.</text>
</comment>
<dbReference type="Gene3D" id="3.30.70.1820">
    <property type="entry name" value="L1 transposable element, RRM domain"/>
    <property type="match status" value="1"/>
</dbReference>
<dbReference type="InterPro" id="IPR004244">
    <property type="entry name" value="Transposase_22"/>
</dbReference>